<dbReference type="OrthoDB" id="5774155at2759"/>
<keyword evidence="4" id="KW-1185">Reference proteome</keyword>
<sequence length="352" mass="39918">MTLVAVPLPLFLLITIPNVVIAALIQCKKCDYDFETEQEVCWEDCPGTLCFYTEYYYEQPQRVFNRKGCLSGAPPATLGCRSNQNGQLLCICDTDHCNRDPHTLTKEPPTQLQWQVCKRQIINGIDPPPRWTPPCAGNYCVYRRSKFTYDNGTKGYSSTNECSNSNDFDLFSSRVPFLFYPESCVKMEYGGQQDETMCYGSTADDTAAEYPTEGLVECHADFLSKNLPYIPIRKLCTGQFCVISALPQGDVYRGCLTIDQSKADRQMAPGYYRSYNGIEQWICAAPSCNYNLRKLEESWPEELAEFKNISRLHIEQLFEELNTASTTTLGNLLFVVTLCIVNCSLVVPFDRI</sequence>
<keyword evidence="1" id="KW-0472">Membrane</keyword>
<dbReference type="PANTHER" id="PTHR37433:SF21">
    <property type="entry name" value="DUF281 DOMAIN-CONTAINING PROTEIN"/>
    <property type="match status" value="1"/>
</dbReference>
<dbReference type="PANTHER" id="PTHR37433">
    <property type="entry name" value="PROTEIN CBG25136-RELATED"/>
    <property type="match status" value="1"/>
</dbReference>
<dbReference type="WBParaSite" id="HCON_00103200-00001">
    <property type="protein sequence ID" value="HCON_00103200-00001"/>
    <property type="gene ID" value="HCON_00103200"/>
</dbReference>
<evidence type="ECO:0000313" key="5">
    <source>
        <dbReference type="WBParaSite" id="HCON_00103200-00001"/>
    </source>
</evidence>
<feature type="domain" description="DUF7622" evidence="3">
    <location>
        <begin position="216"/>
        <end position="292"/>
    </location>
</feature>
<keyword evidence="1" id="KW-0812">Transmembrane</keyword>
<dbReference type="InterPro" id="IPR056039">
    <property type="entry name" value="DUF7622"/>
</dbReference>
<evidence type="ECO:0000256" key="1">
    <source>
        <dbReference type="SAM" id="Phobius"/>
    </source>
</evidence>
<organism evidence="4 5">
    <name type="scientific">Haemonchus contortus</name>
    <name type="common">Barber pole worm</name>
    <dbReference type="NCBI Taxonomy" id="6289"/>
    <lineage>
        <taxon>Eukaryota</taxon>
        <taxon>Metazoa</taxon>
        <taxon>Ecdysozoa</taxon>
        <taxon>Nematoda</taxon>
        <taxon>Chromadorea</taxon>
        <taxon>Rhabditida</taxon>
        <taxon>Rhabditina</taxon>
        <taxon>Rhabditomorpha</taxon>
        <taxon>Strongyloidea</taxon>
        <taxon>Trichostrongylidae</taxon>
        <taxon>Haemonchus</taxon>
    </lineage>
</organism>
<accession>A0A7I4YIK7</accession>
<reference evidence="5" key="1">
    <citation type="submission" date="2020-12" db="UniProtKB">
        <authorList>
            <consortium name="WormBaseParasite"/>
        </authorList>
    </citation>
    <scope>IDENTIFICATION</scope>
    <source>
        <strain evidence="5">MHco3</strain>
    </source>
</reference>
<dbReference type="Proteomes" id="UP000025227">
    <property type="component" value="Unplaced"/>
</dbReference>
<feature type="chain" id="PRO_5029669836" description="DUF7622 domain-containing protein" evidence="2">
    <location>
        <begin position="23"/>
        <end position="352"/>
    </location>
</feature>
<feature type="transmembrane region" description="Helical" evidence="1">
    <location>
        <begin position="329"/>
        <end position="349"/>
    </location>
</feature>
<keyword evidence="1" id="KW-1133">Transmembrane helix</keyword>
<protein>
    <recommendedName>
        <fullName evidence="3">DUF7622 domain-containing protein</fullName>
    </recommendedName>
</protein>
<evidence type="ECO:0000313" key="4">
    <source>
        <dbReference type="Proteomes" id="UP000025227"/>
    </source>
</evidence>
<dbReference type="OMA" id="PLKIGYT"/>
<feature type="signal peptide" evidence="2">
    <location>
        <begin position="1"/>
        <end position="22"/>
    </location>
</feature>
<proteinExistence type="predicted"/>
<name>A0A7I4YIK7_HAECO</name>
<dbReference type="Pfam" id="PF24602">
    <property type="entry name" value="DUF7622"/>
    <property type="match status" value="1"/>
</dbReference>
<evidence type="ECO:0000256" key="2">
    <source>
        <dbReference type="SAM" id="SignalP"/>
    </source>
</evidence>
<evidence type="ECO:0000259" key="3">
    <source>
        <dbReference type="Pfam" id="PF24602"/>
    </source>
</evidence>
<keyword evidence="2" id="KW-0732">Signal</keyword>
<dbReference type="AlphaFoldDB" id="A0A7I4YIK7"/>